<dbReference type="RefSeq" id="WP_000775338.1">
    <property type="nucleotide sequence ID" value="NZ_CP129259.1"/>
</dbReference>
<gene>
    <name evidence="1" type="ORF">GNW61_03680</name>
</gene>
<comment type="caution">
    <text evidence="1">The sequence shown here is derived from an EMBL/GenBank/DDBJ whole genome shotgun (WGS) entry which is preliminary data.</text>
</comment>
<evidence type="ECO:0000313" key="2">
    <source>
        <dbReference type="Proteomes" id="UP000530628"/>
    </source>
</evidence>
<dbReference type="Proteomes" id="UP000530628">
    <property type="component" value="Unassembled WGS sequence"/>
</dbReference>
<name>A0A8S7TYP4_ECOLX</name>
<proteinExistence type="predicted"/>
<protein>
    <submittedName>
        <fullName evidence="1">Uncharacterized protein</fullName>
    </submittedName>
</protein>
<dbReference type="EMBL" id="AASWOY010000005">
    <property type="protein sequence ID" value="EFH6647874.1"/>
    <property type="molecule type" value="Genomic_DNA"/>
</dbReference>
<sequence>MKLPKRLYYPLPEAAEKLGCTIRDLYHFASTGAIDISVFIPEHSVGNCEVYFLEGFKDNKRNGLIFQDGKTINLEKKIDDRLYIANFIAGFFYVNKKAFSDIEFKHNNIISSPTLYFYPDRLGGGLEITLEGENLKPFDIDVDYLCVMADDLNNVKDEGSFRNLTEDNPKRAAKRNEVIYSLIKLIPEMGDVDLDTESLPKIADLIDSIAASRGIEFPKTHWQTWQKYLGRESQQKRKK</sequence>
<organism evidence="1 2">
    <name type="scientific">Escherichia coli</name>
    <dbReference type="NCBI Taxonomy" id="562"/>
    <lineage>
        <taxon>Bacteria</taxon>
        <taxon>Pseudomonadati</taxon>
        <taxon>Pseudomonadota</taxon>
        <taxon>Gammaproteobacteria</taxon>
        <taxon>Enterobacterales</taxon>
        <taxon>Enterobacteriaceae</taxon>
        <taxon>Escherichia</taxon>
    </lineage>
</organism>
<evidence type="ECO:0000313" key="1">
    <source>
        <dbReference type="EMBL" id="EFH6647874.1"/>
    </source>
</evidence>
<accession>A0A8S7TYP4</accession>
<dbReference type="AlphaFoldDB" id="A0A8S7TYP4"/>
<reference evidence="1 2" key="1">
    <citation type="submission" date="2019-11" db="EMBL/GenBank/DDBJ databases">
        <authorList>
            <consortium name="GenomeTrakr network: Whole genome sequencing for foodborne pathogen traceback"/>
        </authorList>
    </citation>
    <scope>NUCLEOTIDE SEQUENCE [LARGE SCALE GENOMIC DNA]</scope>
    <source>
        <strain evidence="1 2">PSU-2072</strain>
    </source>
</reference>